<dbReference type="RefSeq" id="WP_280998306.1">
    <property type="nucleotide sequence ID" value="NZ_CP069362.1"/>
</dbReference>
<gene>
    <name evidence="1" type="ORF">JRV97_09295</name>
</gene>
<dbReference type="EMBL" id="CP069362">
    <property type="protein sequence ID" value="WGS64558.1"/>
    <property type="molecule type" value="Genomic_DNA"/>
</dbReference>
<proteinExistence type="predicted"/>
<keyword evidence="2" id="KW-1185">Reference proteome</keyword>
<evidence type="ECO:0000313" key="2">
    <source>
        <dbReference type="Proteomes" id="UP001232493"/>
    </source>
</evidence>
<evidence type="ECO:0008006" key="3">
    <source>
        <dbReference type="Google" id="ProtNLM"/>
    </source>
</evidence>
<dbReference type="InterPro" id="IPR028994">
    <property type="entry name" value="Integrin_alpha_N"/>
</dbReference>
<reference evidence="1 2" key="1">
    <citation type="submission" date="2021-02" db="EMBL/GenBank/DDBJ databases">
        <title>Characterization of Marinitoga sp. nov. str. BP5-C20A.</title>
        <authorList>
            <person name="Erauso G."/>
            <person name="Postec A."/>
        </authorList>
    </citation>
    <scope>NUCLEOTIDE SEQUENCE [LARGE SCALE GENOMIC DNA]</scope>
    <source>
        <strain evidence="1 2">BP5-C20A</strain>
    </source>
</reference>
<evidence type="ECO:0000313" key="1">
    <source>
        <dbReference type="EMBL" id="WGS64558.1"/>
    </source>
</evidence>
<accession>A0ABY8PPK2</accession>
<dbReference type="Proteomes" id="UP001232493">
    <property type="component" value="Chromosome"/>
</dbReference>
<protein>
    <recommendedName>
        <fullName evidence="3">FG-GAP repeat protein</fullName>
    </recommendedName>
</protein>
<organism evidence="1 2">
    <name type="scientific">Marinitoga aeolica</name>
    <dbReference type="NCBI Taxonomy" id="2809031"/>
    <lineage>
        <taxon>Bacteria</taxon>
        <taxon>Thermotogati</taxon>
        <taxon>Thermotogota</taxon>
        <taxon>Thermotogae</taxon>
        <taxon>Petrotogales</taxon>
        <taxon>Petrotogaceae</taxon>
        <taxon>Marinitoga</taxon>
    </lineage>
</organism>
<name>A0ABY8PPK2_9BACT</name>
<dbReference type="SUPFAM" id="SSF69318">
    <property type="entry name" value="Integrin alpha N-terminal domain"/>
    <property type="match status" value="1"/>
</dbReference>
<sequence>MKKMAVLLVVLIPLFMFSKIIIQKDVDLNGDMINEKVILEGDYISSIYIDNLKLSIIGKESTTIELGFGAYKPTMEFYDFDGDKKLDIFVKGYSGGSGNFLYYYLYSYENGELLSSKDEILDLKTSFMDNFKALVKYQDAFTYLDLSDRKDEYIKMKAYNKYGQFIGKFKELFIDGVGELEPFDFGNDGVYELRGTIGISGLYHADRIGYAHFVYSVKEKRIRWLEISKVIYVK</sequence>